<dbReference type="PROSITE" id="PS50102">
    <property type="entry name" value="RRM"/>
    <property type="match status" value="2"/>
</dbReference>
<keyword evidence="3" id="KW-0597">Phosphoprotein</keyword>
<dbReference type="EMBL" id="JH431681">
    <property type="status" value="NOT_ANNOTATED_CDS"/>
    <property type="molecule type" value="Genomic_DNA"/>
</dbReference>
<dbReference type="FunFam" id="3.30.70.330:FF:000028">
    <property type="entry name" value="Putative serine/arginine-rich splicing factor 4"/>
    <property type="match status" value="1"/>
</dbReference>
<feature type="region of interest" description="Disordered" evidence="10">
    <location>
        <begin position="1"/>
        <end position="28"/>
    </location>
</feature>
<feature type="compositionally biased region" description="Basic residues" evidence="10">
    <location>
        <begin position="224"/>
        <end position="261"/>
    </location>
</feature>
<comment type="subcellular location">
    <subcellularLocation>
        <location evidence="1">Nucleus</location>
    </subcellularLocation>
</comment>
<sequence length="319" mass="36733">MTHQNPAPTPEKREPLTQPTTNRANQPTTRRVTNLPLHSSQPLKMSTRVYIGGLHFDTNDRDIEDFLGKYGKIREVILKKGFGFVEFDDNRDAEDAVYDLNGKRLLGQRVTVEFARQNQRNQQSTRGRGRGGGNRGDFNPRYGQSSRSKYRLIVENLSSQVSWQDLKDYMRQAGDVTYGDAHKKRRNEGVVDFATKADMKNAIKKFDNSELKGRRMKLVEARRSRSRSRSVSRSRSRGRSFSRSRSRSVVRSRSGSRGRRSRSGDNKRSEDVDFSDRKFDESEMKDRRSVSRSPTRSRSRSVSPARKDDARYPNESAEN</sequence>
<evidence type="ECO:0000256" key="7">
    <source>
        <dbReference type="ARBA" id="ARBA00023187"/>
    </source>
</evidence>
<name>T1IYE3_STRMM</name>
<dbReference type="PhylomeDB" id="T1IYE3"/>
<evidence type="ECO:0000256" key="3">
    <source>
        <dbReference type="ARBA" id="ARBA00022553"/>
    </source>
</evidence>
<dbReference type="GO" id="GO:0003729">
    <property type="term" value="F:mRNA binding"/>
    <property type="evidence" value="ECO:0007669"/>
    <property type="project" value="TreeGrafter"/>
</dbReference>
<keyword evidence="5" id="KW-0677">Repeat</keyword>
<evidence type="ECO:0000259" key="11">
    <source>
        <dbReference type="PROSITE" id="PS50102"/>
    </source>
</evidence>
<feature type="compositionally biased region" description="Low complexity" evidence="10">
    <location>
        <begin position="291"/>
        <end position="304"/>
    </location>
</feature>
<keyword evidence="8" id="KW-0539">Nucleus</keyword>
<dbReference type="InterPro" id="IPR035979">
    <property type="entry name" value="RBD_domain_sf"/>
</dbReference>
<dbReference type="eggNOG" id="KOG0106">
    <property type="taxonomic scope" value="Eukaryota"/>
</dbReference>
<evidence type="ECO:0000256" key="5">
    <source>
        <dbReference type="ARBA" id="ARBA00022737"/>
    </source>
</evidence>
<dbReference type="InterPro" id="IPR000504">
    <property type="entry name" value="RRM_dom"/>
</dbReference>
<feature type="compositionally biased region" description="Basic and acidic residues" evidence="10">
    <location>
        <begin position="262"/>
        <end position="289"/>
    </location>
</feature>
<evidence type="ECO:0000256" key="1">
    <source>
        <dbReference type="ARBA" id="ARBA00004123"/>
    </source>
</evidence>
<dbReference type="GO" id="GO:0008380">
    <property type="term" value="P:RNA splicing"/>
    <property type="evidence" value="ECO:0007669"/>
    <property type="project" value="UniProtKB-KW"/>
</dbReference>
<dbReference type="SMART" id="SM00360">
    <property type="entry name" value="RRM"/>
    <property type="match status" value="2"/>
</dbReference>
<dbReference type="InterPro" id="IPR012677">
    <property type="entry name" value="Nucleotide-bd_a/b_plait_sf"/>
</dbReference>
<proteinExistence type="inferred from homology"/>
<evidence type="ECO:0000256" key="8">
    <source>
        <dbReference type="ARBA" id="ARBA00023242"/>
    </source>
</evidence>
<evidence type="ECO:0000256" key="10">
    <source>
        <dbReference type="SAM" id="MobiDB-lite"/>
    </source>
</evidence>
<dbReference type="GO" id="GO:0006397">
    <property type="term" value="P:mRNA processing"/>
    <property type="evidence" value="ECO:0007669"/>
    <property type="project" value="UniProtKB-KW"/>
</dbReference>
<keyword evidence="6 9" id="KW-0694">RNA-binding</keyword>
<evidence type="ECO:0000313" key="12">
    <source>
        <dbReference type="EnsemblMetazoa" id="SMAR006251-PA"/>
    </source>
</evidence>
<reference evidence="12" key="2">
    <citation type="submission" date="2015-02" db="UniProtKB">
        <authorList>
            <consortium name="EnsemblMetazoa"/>
        </authorList>
    </citation>
    <scope>IDENTIFICATION</scope>
</reference>
<reference evidence="13" key="1">
    <citation type="submission" date="2011-05" db="EMBL/GenBank/DDBJ databases">
        <authorList>
            <person name="Richards S.R."/>
            <person name="Qu J."/>
            <person name="Jiang H."/>
            <person name="Jhangiani S.N."/>
            <person name="Agravi P."/>
            <person name="Goodspeed R."/>
            <person name="Gross S."/>
            <person name="Mandapat C."/>
            <person name="Jackson L."/>
            <person name="Mathew T."/>
            <person name="Pu L."/>
            <person name="Thornton R."/>
            <person name="Saada N."/>
            <person name="Wilczek-Boney K.B."/>
            <person name="Lee S."/>
            <person name="Kovar C."/>
            <person name="Wu Y."/>
            <person name="Scherer S.E."/>
            <person name="Worley K.C."/>
            <person name="Muzny D.M."/>
            <person name="Gibbs R."/>
        </authorList>
    </citation>
    <scope>NUCLEOTIDE SEQUENCE</scope>
    <source>
        <strain evidence="13">Brora</strain>
    </source>
</reference>
<dbReference type="PANTHER" id="PTHR23003">
    <property type="entry name" value="RNA RECOGNITION MOTIF RRM DOMAIN CONTAINING PROTEIN"/>
    <property type="match status" value="1"/>
</dbReference>
<keyword evidence="4" id="KW-0507">mRNA processing</keyword>
<dbReference type="HOGENOM" id="CLU_012062_34_2_1"/>
<dbReference type="SUPFAM" id="SSF54928">
    <property type="entry name" value="RNA-binding domain, RBD"/>
    <property type="match status" value="1"/>
</dbReference>
<dbReference type="OMA" id="MRRGPPD"/>
<dbReference type="CDD" id="cd12337">
    <property type="entry name" value="RRM1_SRSF4_like"/>
    <property type="match status" value="1"/>
</dbReference>
<evidence type="ECO:0000256" key="4">
    <source>
        <dbReference type="ARBA" id="ARBA00022664"/>
    </source>
</evidence>
<organism evidence="12 13">
    <name type="scientific">Strigamia maritima</name>
    <name type="common">European centipede</name>
    <name type="synonym">Geophilus maritimus</name>
    <dbReference type="NCBI Taxonomy" id="126957"/>
    <lineage>
        <taxon>Eukaryota</taxon>
        <taxon>Metazoa</taxon>
        <taxon>Ecdysozoa</taxon>
        <taxon>Arthropoda</taxon>
        <taxon>Myriapoda</taxon>
        <taxon>Chilopoda</taxon>
        <taxon>Pleurostigmophora</taxon>
        <taxon>Geophilomorpha</taxon>
        <taxon>Linotaeniidae</taxon>
        <taxon>Strigamia</taxon>
    </lineage>
</organism>
<feature type="domain" description="RRM" evidence="11">
    <location>
        <begin position="150"/>
        <end position="223"/>
    </location>
</feature>
<keyword evidence="7" id="KW-0508">mRNA splicing</keyword>
<feature type="region of interest" description="Disordered" evidence="10">
    <location>
        <begin position="116"/>
        <end position="144"/>
    </location>
</feature>
<evidence type="ECO:0000256" key="6">
    <source>
        <dbReference type="ARBA" id="ARBA00022884"/>
    </source>
</evidence>
<evidence type="ECO:0000313" key="13">
    <source>
        <dbReference type="Proteomes" id="UP000014500"/>
    </source>
</evidence>
<dbReference type="Proteomes" id="UP000014500">
    <property type="component" value="Unassembled WGS sequence"/>
</dbReference>
<dbReference type="GO" id="GO:0005634">
    <property type="term" value="C:nucleus"/>
    <property type="evidence" value="ECO:0007669"/>
    <property type="project" value="UniProtKB-SubCell"/>
</dbReference>
<feature type="compositionally biased region" description="Polar residues" evidence="10">
    <location>
        <begin position="17"/>
        <end position="28"/>
    </location>
</feature>
<evidence type="ECO:0000256" key="2">
    <source>
        <dbReference type="ARBA" id="ARBA00010269"/>
    </source>
</evidence>
<comment type="similarity">
    <text evidence="2">Belongs to the splicing factor SR family.</text>
</comment>
<dbReference type="Pfam" id="PF00076">
    <property type="entry name" value="RRM_1"/>
    <property type="match status" value="2"/>
</dbReference>
<accession>T1IYE3</accession>
<dbReference type="InterPro" id="IPR050374">
    <property type="entry name" value="RRT5_SRSF_SR"/>
</dbReference>
<dbReference type="GO" id="GO:0005737">
    <property type="term" value="C:cytoplasm"/>
    <property type="evidence" value="ECO:0007669"/>
    <property type="project" value="TreeGrafter"/>
</dbReference>
<keyword evidence="13" id="KW-1185">Reference proteome</keyword>
<protein>
    <recommendedName>
        <fullName evidence="11">RRM domain-containing protein</fullName>
    </recommendedName>
</protein>
<feature type="domain" description="RRM" evidence="11">
    <location>
        <begin position="47"/>
        <end position="117"/>
    </location>
</feature>
<feature type="region of interest" description="Disordered" evidence="10">
    <location>
        <begin position="217"/>
        <end position="319"/>
    </location>
</feature>
<dbReference type="STRING" id="126957.T1IYE3"/>
<dbReference type="PANTHER" id="PTHR23003:SF51">
    <property type="entry name" value="SERINE-ARGININE PROTEIN 55"/>
    <property type="match status" value="1"/>
</dbReference>
<dbReference type="AlphaFoldDB" id="T1IYE3"/>
<feature type="compositionally biased region" description="Low complexity" evidence="10">
    <location>
        <begin position="116"/>
        <end position="126"/>
    </location>
</feature>
<dbReference type="Gene3D" id="3.30.70.330">
    <property type="match status" value="2"/>
</dbReference>
<evidence type="ECO:0000256" key="9">
    <source>
        <dbReference type="PROSITE-ProRule" id="PRU00176"/>
    </source>
</evidence>
<dbReference type="EnsemblMetazoa" id="SMAR006251-RA">
    <property type="protein sequence ID" value="SMAR006251-PA"/>
    <property type="gene ID" value="SMAR006251"/>
</dbReference>